<evidence type="ECO:0000313" key="12">
    <source>
        <dbReference type="Proteomes" id="UP000636505"/>
    </source>
</evidence>
<dbReference type="NCBIfam" id="TIGR01140">
    <property type="entry name" value="L_thr_O3P_dcar"/>
    <property type="match status" value="1"/>
</dbReference>
<evidence type="ECO:0000256" key="9">
    <source>
        <dbReference type="ARBA" id="ARBA00048531"/>
    </source>
</evidence>
<evidence type="ECO:0000256" key="6">
    <source>
        <dbReference type="ARBA" id="ARBA00022898"/>
    </source>
</evidence>
<dbReference type="Pfam" id="PF00155">
    <property type="entry name" value="Aminotran_1_2"/>
    <property type="match status" value="1"/>
</dbReference>
<evidence type="ECO:0000256" key="5">
    <source>
        <dbReference type="ARBA" id="ARBA00022573"/>
    </source>
</evidence>
<feature type="domain" description="Aminotransferase class I/classII large" evidence="10">
    <location>
        <begin position="28"/>
        <end position="356"/>
    </location>
</feature>
<sequence>MSRSPFEPAHGGNLVWAARLARCAPHELLDFSASISPLGPPPSVLAAIQAAFSSLTAYPDPRYQALCQQLARVHEIDADWVLPGNGAAALLTWAGRELAQHPCWLLTPAFSDYARAVAAFAGQVIEVPLQQQHWPTDPDWAAALTAAIPAGTDLSQCSLLLNNPHNPTGALLSREAIRPFLETFGLVVVDEAFMDFLPPSQQQSLIAWVESFPNLVVLRSLTKFYSLPGLRMGYAVAHPHRLRRWQQWRDPWSVNTLAAAAAIAALQDTDFQQQTWDWLGVAKPDLYAGLAALPGLSPRPGSANFLLVDCDCPSPKLQKQLLIRHRIYIRDCSSFAEIGDRAFRVAVKTGADHQRLLAGLADVLSDGVME</sequence>
<keyword evidence="5" id="KW-0169">Cobalamin biosynthesis</keyword>
<dbReference type="PROSITE" id="PS00105">
    <property type="entry name" value="AA_TRANSFER_CLASS_1"/>
    <property type="match status" value="1"/>
</dbReference>
<dbReference type="Gene3D" id="3.40.640.10">
    <property type="entry name" value="Type I PLP-dependent aspartate aminotransferase-like (Major domain)"/>
    <property type="match status" value="1"/>
</dbReference>
<dbReference type="InterPro" id="IPR004838">
    <property type="entry name" value="NHTrfase_class1_PyrdxlP-BS"/>
</dbReference>
<evidence type="ECO:0000256" key="2">
    <source>
        <dbReference type="ARBA" id="ARBA00003444"/>
    </source>
</evidence>
<comment type="cofactor">
    <cofactor evidence="1">
        <name>pyridoxal 5'-phosphate</name>
        <dbReference type="ChEBI" id="CHEBI:597326"/>
    </cofactor>
</comment>
<dbReference type="UniPathway" id="UPA00148"/>
<reference evidence="11" key="1">
    <citation type="submission" date="2020-10" db="EMBL/GenBank/DDBJ databases">
        <authorList>
            <person name="Castelo-Branco R."/>
            <person name="Eusebio N."/>
            <person name="Adriana R."/>
            <person name="Vieira A."/>
            <person name="Brugerolle De Fraissinette N."/>
            <person name="Rezende De Castro R."/>
            <person name="Schneider M.P."/>
            <person name="Vasconcelos V."/>
            <person name="Leao P.N."/>
        </authorList>
    </citation>
    <scope>NUCLEOTIDE SEQUENCE</scope>
    <source>
        <strain evidence="11">LEGE 07310</strain>
    </source>
</reference>
<dbReference type="SUPFAM" id="SSF53383">
    <property type="entry name" value="PLP-dependent transferases"/>
    <property type="match status" value="1"/>
</dbReference>
<evidence type="ECO:0000256" key="8">
    <source>
        <dbReference type="ARBA" id="ARBA00029996"/>
    </source>
</evidence>
<gene>
    <name evidence="11" type="ORF">IQ241_08820</name>
</gene>
<evidence type="ECO:0000313" key="11">
    <source>
        <dbReference type="EMBL" id="MBE9077398.1"/>
    </source>
</evidence>
<comment type="function">
    <text evidence="2">Decarboxylates L-threonine-O-3-phosphate to yield (R)-1-amino-2-propanol O-2-phosphate, the precursor for the linkage between the nucleotide loop and the corrin ring in cobalamin.</text>
</comment>
<dbReference type="Proteomes" id="UP000636505">
    <property type="component" value="Unassembled WGS sequence"/>
</dbReference>
<dbReference type="InterPro" id="IPR004839">
    <property type="entry name" value="Aminotransferase_I/II_large"/>
</dbReference>
<dbReference type="GO" id="GO:0009236">
    <property type="term" value="P:cobalamin biosynthetic process"/>
    <property type="evidence" value="ECO:0007669"/>
    <property type="project" value="UniProtKB-UniPathway"/>
</dbReference>
<dbReference type="EC" id="4.1.1.81" evidence="4"/>
<comment type="pathway">
    <text evidence="3">Cofactor biosynthesis; adenosylcobalamin biosynthesis.</text>
</comment>
<keyword evidence="6" id="KW-0663">Pyridoxal phosphate</keyword>
<dbReference type="CDD" id="cd00609">
    <property type="entry name" value="AAT_like"/>
    <property type="match status" value="1"/>
</dbReference>
<dbReference type="InterPro" id="IPR015421">
    <property type="entry name" value="PyrdxlP-dep_Trfase_major"/>
</dbReference>
<dbReference type="GO" id="GO:0030170">
    <property type="term" value="F:pyridoxal phosphate binding"/>
    <property type="evidence" value="ECO:0007669"/>
    <property type="project" value="InterPro"/>
</dbReference>
<dbReference type="PANTHER" id="PTHR42885">
    <property type="entry name" value="HISTIDINOL-PHOSPHATE AMINOTRANSFERASE-RELATED"/>
    <property type="match status" value="1"/>
</dbReference>
<dbReference type="GO" id="GO:0048472">
    <property type="term" value="F:threonine-phosphate decarboxylase activity"/>
    <property type="evidence" value="ECO:0007669"/>
    <property type="project" value="UniProtKB-EC"/>
</dbReference>
<keyword evidence="12" id="KW-1185">Reference proteome</keyword>
<comment type="catalytic activity">
    <reaction evidence="9">
        <text>O-phospho-L-threonine + H(+) = (R)-1-aminopropan-2-yl phosphate + CO2</text>
        <dbReference type="Rhea" id="RHEA:11492"/>
        <dbReference type="ChEBI" id="CHEBI:15378"/>
        <dbReference type="ChEBI" id="CHEBI:16526"/>
        <dbReference type="ChEBI" id="CHEBI:58563"/>
        <dbReference type="ChEBI" id="CHEBI:58675"/>
        <dbReference type="EC" id="4.1.1.81"/>
    </reaction>
</comment>
<name>A0A8J7AH10_9CYAN</name>
<dbReference type="InterPro" id="IPR015422">
    <property type="entry name" value="PyrdxlP-dep_Trfase_small"/>
</dbReference>
<accession>A0A8J7AH10</accession>
<evidence type="ECO:0000256" key="7">
    <source>
        <dbReference type="ARBA" id="ARBA00023239"/>
    </source>
</evidence>
<dbReference type="InterPro" id="IPR015424">
    <property type="entry name" value="PyrdxlP-dep_Trfase"/>
</dbReference>
<organism evidence="11 12">
    <name type="scientific">Vasconcelosia minhoensis LEGE 07310</name>
    <dbReference type="NCBI Taxonomy" id="915328"/>
    <lineage>
        <taxon>Bacteria</taxon>
        <taxon>Bacillati</taxon>
        <taxon>Cyanobacteriota</taxon>
        <taxon>Cyanophyceae</taxon>
        <taxon>Nodosilineales</taxon>
        <taxon>Cymatolegaceae</taxon>
        <taxon>Vasconcelosia</taxon>
        <taxon>Vasconcelosia minhoensis</taxon>
    </lineage>
</organism>
<keyword evidence="7 11" id="KW-0456">Lyase</keyword>
<dbReference type="AlphaFoldDB" id="A0A8J7AH10"/>
<dbReference type="EMBL" id="JADEXG010000016">
    <property type="protein sequence ID" value="MBE9077398.1"/>
    <property type="molecule type" value="Genomic_DNA"/>
</dbReference>
<dbReference type="InterPro" id="IPR005860">
    <property type="entry name" value="CobD"/>
</dbReference>
<evidence type="ECO:0000256" key="3">
    <source>
        <dbReference type="ARBA" id="ARBA00004953"/>
    </source>
</evidence>
<protein>
    <recommendedName>
        <fullName evidence="4">threonine-phosphate decarboxylase</fullName>
        <ecNumber evidence="4">4.1.1.81</ecNumber>
    </recommendedName>
    <alternativeName>
        <fullName evidence="8">L-threonine-O-3-phosphate decarboxylase</fullName>
    </alternativeName>
</protein>
<dbReference type="RefSeq" id="WP_193906111.1">
    <property type="nucleotide sequence ID" value="NZ_JADEXG010000016.1"/>
</dbReference>
<dbReference type="Gene3D" id="3.90.1150.10">
    <property type="entry name" value="Aspartate Aminotransferase, domain 1"/>
    <property type="match status" value="1"/>
</dbReference>
<evidence type="ECO:0000256" key="4">
    <source>
        <dbReference type="ARBA" id="ARBA00012285"/>
    </source>
</evidence>
<comment type="caution">
    <text evidence="11">The sequence shown here is derived from an EMBL/GenBank/DDBJ whole genome shotgun (WGS) entry which is preliminary data.</text>
</comment>
<evidence type="ECO:0000256" key="1">
    <source>
        <dbReference type="ARBA" id="ARBA00001933"/>
    </source>
</evidence>
<evidence type="ECO:0000259" key="10">
    <source>
        <dbReference type="Pfam" id="PF00155"/>
    </source>
</evidence>
<dbReference type="PANTHER" id="PTHR42885:SF1">
    <property type="entry name" value="THREONINE-PHOSPHATE DECARBOXYLASE"/>
    <property type="match status" value="1"/>
</dbReference>
<proteinExistence type="predicted"/>